<proteinExistence type="predicted"/>
<evidence type="ECO:0000259" key="3">
    <source>
        <dbReference type="Pfam" id="PF20684"/>
    </source>
</evidence>
<dbReference type="EMBL" id="JAKLMC020000044">
    <property type="protein sequence ID" value="KAK5948708.1"/>
    <property type="molecule type" value="Genomic_DNA"/>
</dbReference>
<evidence type="ECO:0000313" key="4">
    <source>
        <dbReference type="EMBL" id="KAK5948708.1"/>
    </source>
</evidence>
<organism evidence="4 5">
    <name type="scientific">Knufia fluminis</name>
    <dbReference type="NCBI Taxonomy" id="191047"/>
    <lineage>
        <taxon>Eukaryota</taxon>
        <taxon>Fungi</taxon>
        <taxon>Dikarya</taxon>
        <taxon>Ascomycota</taxon>
        <taxon>Pezizomycotina</taxon>
        <taxon>Eurotiomycetes</taxon>
        <taxon>Chaetothyriomycetidae</taxon>
        <taxon>Chaetothyriales</taxon>
        <taxon>Trichomeriaceae</taxon>
        <taxon>Knufia</taxon>
    </lineage>
</organism>
<gene>
    <name evidence="4" type="ORF">OHC33_010311</name>
</gene>
<dbReference type="PANTHER" id="PTHR39614">
    <property type="entry name" value="INTEGRAL MEMBRANE PROTEIN"/>
    <property type="match status" value="1"/>
</dbReference>
<evidence type="ECO:0000256" key="2">
    <source>
        <dbReference type="SAM" id="Phobius"/>
    </source>
</evidence>
<dbReference type="AlphaFoldDB" id="A0AAN8E959"/>
<feature type="transmembrane region" description="Helical" evidence="2">
    <location>
        <begin position="253"/>
        <end position="272"/>
    </location>
</feature>
<keyword evidence="2" id="KW-0812">Transmembrane</keyword>
<feature type="transmembrane region" description="Helical" evidence="2">
    <location>
        <begin position="215"/>
        <end position="233"/>
    </location>
</feature>
<protein>
    <recommendedName>
        <fullName evidence="3">Rhodopsin domain-containing protein</fullName>
    </recommendedName>
</protein>
<keyword evidence="2" id="KW-1133">Transmembrane helix</keyword>
<keyword evidence="2" id="KW-0472">Membrane</keyword>
<evidence type="ECO:0000256" key="1">
    <source>
        <dbReference type="SAM" id="MobiDB-lite"/>
    </source>
</evidence>
<dbReference type="InterPro" id="IPR049326">
    <property type="entry name" value="Rhodopsin_dom_fungi"/>
</dbReference>
<accession>A0AAN8E959</accession>
<reference evidence="4 5" key="1">
    <citation type="submission" date="2022-12" db="EMBL/GenBank/DDBJ databases">
        <title>Genomic features and morphological characterization of a novel Knufia sp. strain isolated from spacecraft assembly facility.</title>
        <authorList>
            <person name="Teixeira M."/>
            <person name="Chander A.M."/>
            <person name="Stajich J.E."/>
            <person name="Venkateswaran K."/>
        </authorList>
    </citation>
    <scope>NUCLEOTIDE SEQUENCE [LARGE SCALE GENOMIC DNA]</scope>
    <source>
        <strain evidence="4 5">FJI-L2-BK-P2</strain>
    </source>
</reference>
<feature type="transmembrane region" description="Helical" evidence="2">
    <location>
        <begin position="58"/>
        <end position="82"/>
    </location>
</feature>
<comment type="caution">
    <text evidence="4">The sequence shown here is derived from an EMBL/GenBank/DDBJ whole genome shotgun (WGS) entry which is preliminary data.</text>
</comment>
<feature type="domain" description="Rhodopsin" evidence="3">
    <location>
        <begin position="45"/>
        <end position="278"/>
    </location>
</feature>
<name>A0AAN8E959_9EURO</name>
<feature type="transmembrane region" description="Helical" evidence="2">
    <location>
        <begin position="136"/>
        <end position="159"/>
    </location>
</feature>
<feature type="transmembrane region" description="Helical" evidence="2">
    <location>
        <begin position="106"/>
        <end position="124"/>
    </location>
</feature>
<keyword evidence="5" id="KW-1185">Reference proteome</keyword>
<feature type="compositionally biased region" description="Basic and acidic residues" evidence="1">
    <location>
        <begin position="355"/>
        <end position="367"/>
    </location>
</feature>
<dbReference type="PANTHER" id="PTHR39614:SF2">
    <property type="entry name" value="INTEGRAL MEMBRANE PROTEIN"/>
    <property type="match status" value="1"/>
</dbReference>
<sequence length="367" mass="40431">MVEAQESTFVEGPRAFNITADDHRGVVMSLAVLFICYAFLFMGMRLAARIRTMGWDDWLAIAATFFSVAQFAIVLAAVPHLLGASYDQYSEPDAATVAELLRASEVFLLISLFVTKCAVLWLGRRLFSINQKTSRMVCEGAMVLSGLWCLASILAVTISCDSQAAIGLGDGTCFGLVKRWTVVGILDALLECLIIALSFVVVWPLRMSVARRLPAMACFLFRLPIIIFIGLYLHYLAVFINADNKGVALTKPIIFRQAELLFSLFSASIPALNQYLRKFSTTSAATFGYAPGAHSEAYGLKSMTRRTKNNNSQYDTLTGRDFALENQGNYKATVDFMNTKEPADSSADGQSLGRHNSDDMIIRKDVQ</sequence>
<dbReference type="Proteomes" id="UP001316803">
    <property type="component" value="Unassembled WGS sequence"/>
</dbReference>
<dbReference type="Pfam" id="PF20684">
    <property type="entry name" value="Fung_rhodopsin"/>
    <property type="match status" value="1"/>
</dbReference>
<evidence type="ECO:0000313" key="5">
    <source>
        <dbReference type="Proteomes" id="UP001316803"/>
    </source>
</evidence>
<feature type="region of interest" description="Disordered" evidence="1">
    <location>
        <begin position="340"/>
        <end position="367"/>
    </location>
</feature>
<feature type="transmembrane region" description="Helical" evidence="2">
    <location>
        <begin position="26"/>
        <end position="46"/>
    </location>
</feature>
<feature type="transmembrane region" description="Helical" evidence="2">
    <location>
        <begin position="179"/>
        <end position="203"/>
    </location>
</feature>